<dbReference type="GO" id="GO:0016020">
    <property type="term" value="C:membrane"/>
    <property type="evidence" value="ECO:0007669"/>
    <property type="project" value="InterPro"/>
</dbReference>
<dbReference type="InterPro" id="IPR036662">
    <property type="entry name" value="PTS_EIIA_man-typ_sf"/>
</dbReference>
<dbReference type="NCBIfam" id="TIGR02364">
    <property type="entry name" value="dha_pts"/>
    <property type="match status" value="1"/>
</dbReference>
<dbReference type="InterPro" id="IPR004701">
    <property type="entry name" value="PTS_EIIA_man-typ"/>
</dbReference>
<evidence type="ECO:0000256" key="5">
    <source>
        <dbReference type="ARBA" id="ARBA00046577"/>
    </source>
</evidence>
<dbReference type="RefSeq" id="WP_131975828.1">
    <property type="nucleotide sequence ID" value="NZ_SLYB01000007.1"/>
</dbReference>
<evidence type="ECO:0000256" key="1">
    <source>
        <dbReference type="ARBA" id="ARBA00001113"/>
    </source>
</evidence>
<organism evidence="7 8">
    <name type="scientific">Cricetibacter osteomyelitidis</name>
    <dbReference type="NCBI Taxonomy" id="1521931"/>
    <lineage>
        <taxon>Bacteria</taxon>
        <taxon>Pseudomonadati</taxon>
        <taxon>Pseudomonadota</taxon>
        <taxon>Gammaproteobacteria</taxon>
        <taxon>Pasteurellales</taxon>
        <taxon>Pasteurellaceae</taxon>
        <taxon>Cricetibacter</taxon>
    </lineage>
</organism>
<gene>
    <name evidence="7" type="ORF">EDC44_1077</name>
</gene>
<evidence type="ECO:0000256" key="4">
    <source>
        <dbReference type="ARBA" id="ARBA00022679"/>
    </source>
</evidence>
<dbReference type="GO" id="GO:0009401">
    <property type="term" value="P:phosphoenolpyruvate-dependent sugar phosphotransferase system"/>
    <property type="evidence" value="ECO:0007669"/>
    <property type="project" value="InterPro"/>
</dbReference>
<comment type="caution">
    <text evidence="7">The sequence shown here is derived from an EMBL/GenBank/DDBJ whole genome shotgun (WGS) entry which is preliminary data.</text>
</comment>
<dbReference type="GO" id="GO:0047324">
    <property type="term" value="F:phosphoenolpyruvate-glycerone phosphotransferase activity"/>
    <property type="evidence" value="ECO:0007669"/>
    <property type="project" value="UniProtKB-EC"/>
</dbReference>
<keyword evidence="8" id="KW-1185">Reference proteome</keyword>
<name>A0A4R2TEX4_9PAST</name>
<keyword evidence="4" id="KW-0808">Transferase</keyword>
<dbReference type="SUPFAM" id="SSF53062">
    <property type="entry name" value="PTS system fructose IIA component-like"/>
    <property type="match status" value="1"/>
</dbReference>
<comment type="catalytic activity">
    <reaction evidence="1">
        <text>dihydroxyacetone + phosphoenolpyruvate = dihydroxyacetone phosphate + pyruvate</text>
        <dbReference type="Rhea" id="RHEA:18381"/>
        <dbReference type="ChEBI" id="CHEBI:15361"/>
        <dbReference type="ChEBI" id="CHEBI:16016"/>
        <dbReference type="ChEBI" id="CHEBI:57642"/>
        <dbReference type="ChEBI" id="CHEBI:58702"/>
        <dbReference type="EC" id="2.7.1.121"/>
    </reaction>
</comment>
<protein>
    <recommendedName>
        <fullName evidence="3">phosphoenolpyruvate--glycerone phosphotransferase</fullName>
        <ecNumber evidence="3">2.7.1.121</ecNumber>
    </recommendedName>
</protein>
<dbReference type="PANTHER" id="PTHR38594:SF1">
    <property type="entry name" value="PEP-DEPENDENT DIHYDROXYACETONE KINASE, PHOSPHORYL DONOR SUBUNIT DHAM"/>
    <property type="match status" value="1"/>
</dbReference>
<sequence>MINFVIVSHSAKLAEGVVELAFQMKGDCKIVAAGGIDDEINPIGTDATKIMQAIEDVFDDDGVIVMVDLGSAILSAETAIELLDPSIASKVRLCLAPLVEGTIGAVVAAASGDNIDEVLQEASLAYEAKLQMH</sequence>
<dbReference type="InterPro" id="IPR012844">
    <property type="entry name" value="DhaM_N"/>
</dbReference>
<dbReference type="Gene3D" id="3.40.50.510">
    <property type="entry name" value="Phosphotransferase system, mannose-type IIA component"/>
    <property type="match status" value="1"/>
</dbReference>
<feature type="domain" description="PTS EIIA type-4" evidence="6">
    <location>
        <begin position="1"/>
        <end position="132"/>
    </location>
</feature>
<dbReference type="AlphaFoldDB" id="A0A4R2TEX4"/>
<dbReference type="EMBL" id="SLYB01000007">
    <property type="protein sequence ID" value="TCP95728.1"/>
    <property type="molecule type" value="Genomic_DNA"/>
</dbReference>
<evidence type="ECO:0000313" key="7">
    <source>
        <dbReference type="EMBL" id="TCP95728.1"/>
    </source>
</evidence>
<comment type="subunit">
    <text evidence="5">Homodimer. The dihydroxyacetone kinase complex is composed of a homodimer of DhaM, a homodimer of DhaK and the subunit DhaL.</text>
</comment>
<dbReference type="InterPro" id="IPR039643">
    <property type="entry name" value="DhaM"/>
</dbReference>
<reference evidence="7 8" key="1">
    <citation type="submission" date="2019-03" db="EMBL/GenBank/DDBJ databases">
        <title>Genomic Encyclopedia of Type Strains, Phase IV (KMG-IV): sequencing the most valuable type-strain genomes for metagenomic binning, comparative biology and taxonomic classification.</title>
        <authorList>
            <person name="Goeker M."/>
        </authorList>
    </citation>
    <scope>NUCLEOTIDE SEQUENCE [LARGE SCALE GENOMIC DNA]</scope>
    <source>
        <strain evidence="7 8">DSM 28404</strain>
    </source>
</reference>
<dbReference type="EC" id="2.7.1.121" evidence="3"/>
<dbReference type="PROSITE" id="PS51096">
    <property type="entry name" value="PTS_EIIA_TYPE_4"/>
    <property type="match status" value="1"/>
</dbReference>
<dbReference type="PANTHER" id="PTHR38594">
    <property type="entry name" value="PEP-DEPENDENT DIHYDROXYACETONE KINASE, PHOSPHORYL DONOR SUBUNIT DHAM"/>
    <property type="match status" value="1"/>
</dbReference>
<dbReference type="Proteomes" id="UP000295763">
    <property type="component" value="Unassembled WGS sequence"/>
</dbReference>
<dbReference type="OrthoDB" id="7065393at2"/>
<evidence type="ECO:0000256" key="3">
    <source>
        <dbReference type="ARBA" id="ARBA00012095"/>
    </source>
</evidence>
<dbReference type="Pfam" id="PF03610">
    <property type="entry name" value="EIIA-man"/>
    <property type="match status" value="1"/>
</dbReference>
<accession>A0A4R2TEX4</accession>
<evidence type="ECO:0000259" key="6">
    <source>
        <dbReference type="PROSITE" id="PS51096"/>
    </source>
</evidence>
<evidence type="ECO:0000256" key="2">
    <source>
        <dbReference type="ARBA" id="ARBA00002788"/>
    </source>
</evidence>
<proteinExistence type="predicted"/>
<dbReference type="GO" id="GO:0019563">
    <property type="term" value="P:glycerol catabolic process"/>
    <property type="evidence" value="ECO:0007669"/>
    <property type="project" value="InterPro"/>
</dbReference>
<evidence type="ECO:0000313" key="8">
    <source>
        <dbReference type="Proteomes" id="UP000295763"/>
    </source>
</evidence>
<comment type="function">
    <text evidence="2">Component of the dihydroxyacetone kinase complex, which is responsible for the phosphoenolpyruvate (PEP)-dependent phosphorylation of dihydroxyacetone. DhaM serves as the phosphoryl donor. Is phosphorylated by phosphoenolpyruvate in an EI- and HPr-dependent reaction, and a phosphorelay system on histidine residues finally leads to phosphoryl transfer to DhaL and dihydroxyacetone.</text>
</comment>